<dbReference type="EMBL" id="GGEC01089630">
    <property type="protein sequence ID" value="MBX70114.1"/>
    <property type="molecule type" value="Transcribed_RNA"/>
</dbReference>
<protein>
    <submittedName>
        <fullName evidence="1">Uncharacterized protein</fullName>
    </submittedName>
</protein>
<proteinExistence type="predicted"/>
<evidence type="ECO:0000313" key="1">
    <source>
        <dbReference type="EMBL" id="MBX70114.1"/>
    </source>
</evidence>
<accession>A0A2P2QTB3</accession>
<reference evidence="1" key="1">
    <citation type="submission" date="2018-02" db="EMBL/GenBank/DDBJ databases">
        <title>Rhizophora mucronata_Transcriptome.</title>
        <authorList>
            <person name="Meera S.P."/>
            <person name="Sreeshan A."/>
            <person name="Augustine A."/>
        </authorList>
    </citation>
    <scope>NUCLEOTIDE SEQUENCE</scope>
    <source>
        <tissue evidence="1">Leaf</tissue>
    </source>
</reference>
<organism evidence="1">
    <name type="scientific">Rhizophora mucronata</name>
    <name type="common">Asiatic mangrove</name>
    <dbReference type="NCBI Taxonomy" id="61149"/>
    <lineage>
        <taxon>Eukaryota</taxon>
        <taxon>Viridiplantae</taxon>
        <taxon>Streptophyta</taxon>
        <taxon>Embryophyta</taxon>
        <taxon>Tracheophyta</taxon>
        <taxon>Spermatophyta</taxon>
        <taxon>Magnoliopsida</taxon>
        <taxon>eudicotyledons</taxon>
        <taxon>Gunneridae</taxon>
        <taxon>Pentapetalae</taxon>
        <taxon>rosids</taxon>
        <taxon>fabids</taxon>
        <taxon>Malpighiales</taxon>
        <taxon>Rhizophoraceae</taxon>
        <taxon>Rhizophora</taxon>
    </lineage>
</organism>
<sequence length="14" mass="1723">MKTTQTILRSRIQF</sequence>
<name>A0A2P2QTB3_RHIMU</name>